<evidence type="ECO:0000313" key="9">
    <source>
        <dbReference type="EMBL" id="MBW7455064.1"/>
    </source>
</evidence>
<reference evidence="9 10" key="1">
    <citation type="submission" date="2021-07" db="EMBL/GenBank/DDBJ databases">
        <title>Paenibacillus radiodurans sp. nov., isolated from the southeastern edge of Tengger Desert.</title>
        <authorList>
            <person name="Zhang G."/>
        </authorList>
    </citation>
    <scope>NUCLEOTIDE SEQUENCE [LARGE SCALE GENOMIC DNA]</scope>
    <source>
        <strain evidence="9 10">CCM 7311</strain>
    </source>
</reference>
<feature type="domain" description="ABC transmembrane type-1" evidence="8">
    <location>
        <begin position="93"/>
        <end position="307"/>
    </location>
</feature>
<dbReference type="InterPro" id="IPR035906">
    <property type="entry name" value="MetI-like_sf"/>
</dbReference>
<keyword evidence="3" id="KW-1003">Cell membrane</keyword>
<dbReference type="PANTHER" id="PTHR43227">
    <property type="entry name" value="BLL4140 PROTEIN"/>
    <property type="match status" value="1"/>
</dbReference>
<protein>
    <submittedName>
        <fullName evidence="9">ABC transporter permease subunit</fullName>
    </submittedName>
</protein>
<name>A0ABS7C2G2_9BACL</name>
<evidence type="ECO:0000313" key="10">
    <source>
        <dbReference type="Proteomes" id="UP001519887"/>
    </source>
</evidence>
<evidence type="ECO:0000256" key="1">
    <source>
        <dbReference type="ARBA" id="ARBA00004651"/>
    </source>
</evidence>
<dbReference type="EMBL" id="JAHZIK010000296">
    <property type="protein sequence ID" value="MBW7455064.1"/>
    <property type="molecule type" value="Genomic_DNA"/>
</dbReference>
<dbReference type="SUPFAM" id="SSF161098">
    <property type="entry name" value="MetI-like"/>
    <property type="match status" value="1"/>
</dbReference>
<feature type="transmembrane region" description="Helical" evidence="7">
    <location>
        <begin position="286"/>
        <end position="311"/>
    </location>
</feature>
<comment type="caution">
    <text evidence="9">The sequence shown here is derived from an EMBL/GenBank/DDBJ whole genome shotgun (WGS) entry which is preliminary data.</text>
</comment>
<proteinExistence type="inferred from homology"/>
<evidence type="ECO:0000256" key="5">
    <source>
        <dbReference type="ARBA" id="ARBA00022989"/>
    </source>
</evidence>
<evidence type="ECO:0000256" key="6">
    <source>
        <dbReference type="ARBA" id="ARBA00023136"/>
    </source>
</evidence>
<evidence type="ECO:0000256" key="4">
    <source>
        <dbReference type="ARBA" id="ARBA00022692"/>
    </source>
</evidence>
<feature type="transmembrane region" description="Helical" evidence="7">
    <location>
        <begin position="233"/>
        <end position="254"/>
    </location>
</feature>
<keyword evidence="5 7" id="KW-1133">Transmembrane helix</keyword>
<dbReference type="Proteomes" id="UP001519887">
    <property type="component" value="Unassembled WGS sequence"/>
</dbReference>
<dbReference type="InterPro" id="IPR000515">
    <property type="entry name" value="MetI-like"/>
</dbReference>
<keyword evidence="4 7" id="KW-0812">Transmembrane</keyword>
<sequence length="320" mass="35943">MVAANADHAGITAVNPGTGKTYLIQKRLARYWQLYLLVLLPLAYIIIFKYIPMLGVQIAFKNYNIAKGMWGSDWVGLQHFQQFFGSPNFWPILRNTLQISLVTLLFNFPAPIILALFLNEIRTGFFKKTVQMVTYAPHFISTVVMSGMILLFLAPTGEIGKLFKLLGMQAVNYLGLAQDFKYVYALTDMWQHMGYASIIYLAALSGINPDLYEAARVDGASRFKKMLHVDIPGIMPAIIVLLILSTGDVLNVGFEKTYLLQNSLNLPGSEVIATYVYKVGLVNANYSYSTAIGVFNSVITFILLILVNWIARRFSEHSLW</sequence>
<evidence type="ECO:0000256" key="2">
    <source>
        <dbReference type="ARBA" id="ARBA00022448"/>
    </source>
</evidence>
<feature type="transmembrane region" description="Helical" evidence="7">
    <location>
        <begin position="97"/>
        <end position="118"/>
    </location>
</feature>
<evidence type="ECO:0000259" key="8">
    <source>
        <dbReference type="PROSITE" id="PS50928"/>
    </source>
</evidence>
<evidence type="ECO:0000256" key="7">
    <source>
        <dbReference type="RuleBase" id="RU363032"/>
    </source>
</evidence>
<dbReference type="CDD" id="cd06261">
    <property type="entry name" value="TM_PBP2"/>
    <property type="match status" value="1"/>
</dbReference>
<gene>
    <name evidence="9" type="ORF">K0U00_13570</name>
</gene>
<dbReference type="Gene3D" id="1.10.3720.10">
    <property type="entry name" value="MetI-like"/>
    <property type="match status" value="1"/>
</dbReference>
<evidence type="ECO:0000256" key="3">
    <source>
        <dbReference type="ARBA" id="ARBA00022475"/>
    </source>
</evidence>
<dbReference type="InterPro" id="IPR050809">
    <property type="entry name" value="UgpAE/MalFG_permease"/>
</dbReference>
<keyword evidence="10" id="KW-1185">Reference proteome</keyword>
<keyword evidence="6 7" id="KW-0472">Membrane</keyword>
<accession>A0ABS7C2G2</accession>
<keyword evidence="2 7" id="KW-0813">Transport</keyword>
<dbReference type="PROSITE" id="PS50928">
    <property type="entry name" value="ABC_TM1"/>
    <property type="match status" value="1"/>
</dbReference>
<feature type="transmembrane region" description="Helical" evidence="7">
    <location>
        <begin position="193"/>
        <end position="212"/>
    </location>
</feature>
<comment type="subcellular location">
    <subcellularLocation>
        <location evidence="1 7">Cell membrane</location>
        <topology evidence="1 7">Multi-pass membrane protein</topology>
    </subcellularLocation>
</comment>
<dbReference type="Pfam" id="PF00528">
    <property type="entry name" value="BPD_transp_1"/>
    <property type="match status" value="1"/>
</dbReference>
<feature type="transmembrane region" description="Helical" evidence="7">
    <location>
        <begin position="34"/>
        <end position="60"/>
    </location>
</feature>
<feature type="transmembrane region" description="Helical" evidence="7">
    <location>
        <begin position="130"/>
        <end position="154"/>
    </location>
</feature>
<comment type="similarity">
    <text evidence="7">Belongs to the binding-protein-dependent transport system permease family.</text>
</comment>
<organism evidence="9 10">
    <name type="scientific">Paenibacillus sepulcri</name>
    <dbReference type="NCBI Taxonomy" id="359917"/>
    <lineage>
        <taxon>Bacteria</taxon>
        <taxon>Bacillati</taxon>
        <taxon>Bacillota</taxon>
        <taxon>Bacilli</taxon>
        <taxon>Bacillales</taxon>
        <taxon>Paenibacillaceae</taxon>
        <taxon>Paenibacillus</taxon>
    </lineage>
</organism>
<dbReference type="PANTHER" id="PTHR43227:SF11">
    <property type="entry name" value="BLL4140 PROTEIN"/>
    <property type="match status" value="1"/>
</dbReference>
<dbReference type="RefSeq" id="WP_210045425.1">
    <property type="nucleotide sequence ID" value="NZ_JBHLVU010000010.1"/>
</dbReference>